<dbReference type="CDD" id="cd00593">
    <property type="entry name" value="RIBOc"/>
    <property type="match status" value="2"/>
</dbReference>
<keyword evidence="6" id="KW-0677">Repeat</keyword>
<dbReference type="InterPro" id="IPR000999">
    <property type="entry name" value="RNase_III_dom"/>
</dbReference>
<dbReference type="PROSITE" id="PS51192">
    <property type="entry name" value="HELICASE_ATP_BIND_1"/>
    <property type="match status" value="1"/>
</dbReference>
<feature type="domain" description="RNase III" evidence="19">
    <location>
        <begin position="1070"/>
        <end position="1218"/>
    </location>
</feature>
<dbReference type="GO" id="GO:0003677">
    <property type="term" value="F:DNA binding"/>
    <property type="evidence" value="ECO:0007669"/>
    <property type="project" value="InterPro"/>
</dbReference>
<dbReference type="PROSITE" id="PS50142">
    <property type="entry name" value="RNASE_3_2"/>
    <property type="match status" value="2"/>
</dbReference>
<dbReference type="GO" id="GO:0046872">
    <property type="term" value="F:metal ion binding"/>
    <property type="evidence" value="ECO:0007669"/>
    <property type="project" value="UniProtKB-KW"/>
</dbReference>
<dbReference type="GO" id="GO:0030422">
    <property type="term" value="P:siRNA processing"/>
    <property type="evidence" value="ECO:0007669"/>
    <property type="project" value="TreeGrafter"/>
</dbReference>
<evidence type="ECO:0000256" key="7">
    <source>
        <dbReference type="ARBA" id="ARBA00022741"/>
    </source>
</evidence>
<keyword evidence="25" id="KW-1185">Reference proteome</keyword>
<evidence type="ECO:0000256" key="14">
    <source>
        <dbReference type="ARBA" id="ARBA00023118"/>
    </source>
</evidence>
<dbReference type="STRING" id="1093900.A0A507AUY3"/>
<dbReference type="Gene3D" id="1.10.1520.10">
    <property type="entry name" value="Ribonuclease III domain"/>
    <property type="match status" value="2"/>
</dbReference>
<comment type="similarity">
    <text evidence="16 17">Belongs to the helicase family. Dicer subfamily.</text>
</comment>
<keyword evidence="15" id="KW-0464">Manganese</keyword>
<proteinExistence type="inferred from homology"/>
<dbReference type="PROSITE" id="PS51327">
    <property type="entry name" value="DICER_DSRBF"/>
    <property type="match status" value="1"/>
</dbReference>
<dbReference type="InParanoid" id="A0A507AUY3"/>
<feature type="domain" description="Helicase C-terminal" evidence="22">
    <location>
        <begin position="464"/>
        <end position="633"/>
    </location>
</feature>
<evidence type="ECO:0000313" key="25">
    <source>
        <dbReference type="Proteomes" id="UP000319257"/>
    </source>
</evidence>
<dbReference type="SMART" id="SM00490">
    <property type="entry name" value="HELICc"/>
    <property type="match status" value="1"/>
</dbReference>
<dbReference type="Pfam" id="PF00271">
    <property type="entry name" value="Helicase_C"/>
    <property type="match status" value="1"/>
</dbReference>
<dbReference type="RefSeq" id="XP_030992237.1">
    <property type="nucleotide sequence ID" value="XM_031143445.1"/>
</dbReference>
<dbReference type="GO" id="GO:0005634">
    <property type="term" value="C:nucleus"/>
    <property type="evidence" value="ECO:0007669"/>
    <property type="project" value="TreeGrafter"/>
</dbReference>
<feature type="region of interest" description="Disordered" evidence="18">
    <location>
        <begin position="1560"/>
        <end position="1585"/>
    </location>
</feature>
<dbReference type="GeneID" id="41976023"/>
<evidence type="ECO:0000256" key="18">
    <source>
        <dbReference type="SAM" id="MobiDB-lite"/>
    </source>
</evidence>
<comment type="caution">
    <text evidence="24">The sequence shown here is derived from an EMBL/GenBank/DDBJ whole genome shotgun (WGS) entry which is preliminary data.</text>
</comment>
<feature type="compositionally biased region" description="Polar residues" evidence="18">
    <location>
        <begin position="18"/>
        <end position="33"/>
    </location>
</feature>
<keyword evidence="10" id="KW-0862">Zinc</keyword>
<evidence type="ECO:0000259" key="23">
    <source>
        <dbReference type="PROSITE" id="PS51327"/>
    </source>
</evidence>
<dbReference type="GO" id="GO:0003723">
    <property type="term" value="F:RNA binding"/>
    <property type="evidence" value="ECO:0007669"/>
    <property type="project" value="UniProtKB-UniRule"/>
</dbReference>
<dbReference type="InterPro" id="IPR038248">
    <property type="entry name" value="Dicer_dimer_sf"/>
</dbReference>
<evidence type="ECO:0000256" key="15">
    <source>
        <dbReference type="ARBA" id="ARBA00023211"/>
    </source>
</evidence>
<dbReference type="Proteomes" id="UP000319257">
    <property type="component" value="Unassembled WGS sequence"/>
</dbReference>
<keyword evidence="12" id="KW-0460">Magnesium</keyword>
<evidence type="ECO:0000259" key="19">
    <source>
        <dbReference type="PROSITE" id="PS50142"/>
    </source>
</evidence>
<organism evidence="24 25">
    <name type="scientific">Thyridium curvatum</name>
    <dbReference type="NCBI Taxonomy" id="1093900"/>
    <lineage>
        <taxon>Eukaryota</taxon>
        <taxon>Fungi</taxon>
        <taxon>Dikarya</taxon>
        <taxon>Ascomycota</taxon>
        <taxon>Pezizomycotina</taxon>
        <taxon>Sordariomycetes</taxon>
        <taxon>Sordariomycetidae</taxon>
        <taxon>Thyridiales</taxon>
        <taxon>Thyridiaceae</taxon>
        <taxon>Thyridium</taxon>
    </lineage>
</organism>
<protein>
    <recommendedName>
        <fullName evidence="3">Dicer-like protein 1</fullName>
    </recommendedName>
</protein>
<comment type="cofactor">
    <cofactor evidence="1">
        <name>Mn(2+)</name>
        <dbReference type="ChEBI" id="CHEBI:29035"/>
    </cofactor>
</comment>
<dbReference type="Gene3D" id="3.40.50.300">
    <property type="entry name" value="P-loop containing nucleotide triphosphate hydrolases"/>
    <property type="match status" value="2"/>
</dbReference>
<evidence type="ECO:0000259" key="20">
    <source>
        <dbReference type="PROSITE" id="PS50821"/>
    </source>
</evidence>
<gene>
    <name evidence="24" type="ORF">E0L32_008576</name>
</gene>
<dbReference type="InterPro" id="IPR036389">
    <property type="entry name" value="RNase_III_sf"/>
</dbReference>
<feature type="region of interest" description="Disordered" evidence="18">
    <location>
        <begin position="1"/>
        <end position="33"/>
    </location>
</feature>
<evidence type="ECO:0000256" key="11">
    <source>
        <dbReference type="ARBA" id="ARBA00022840"/>
    </source>
</evidence>
<dbReference type="InterPro" id="IPR056755">
    <property type="entry name" value="DSRM_2"/>
</dbReference>
<keyword evidence="5" id="KW-0479">Metal-binding</keyword>
<evidence type="ECO:0000256" key="8">
    <source>
        <dbReference type="ARBA" id="ARBA00022801"/>
    </source>
</evidence>
<feature type="domain" description="PAZ" evidence="20">
    <location>
        <begin position="906"/>
        <end position="1040"/>
    </location>
</feature>
<keyword evidence="13 17" id="KW-0694">RNA-binding</keyword>
<keyword evidence="7" id="KW-0547">Nucleotide-binding</keyword>
<dbReference type="GO" id="GO:0005524">
    <property type="term" value="F:ATP binding"/>
    <property type="evidence" value="ECO:0007669"/>
    <property type="project" value="UniProtKB-KW"/>
</dbReference>
<evidence type="ECO:0000256" key="9">
    <source>
        <dbReference type="ARBA" id="ARBA00022806"/>
    </source>
</evidence>
<dbReference type="PANTHER" id="PTHR14950:SF62">
    <property type="entry name" value="DICER-LIKE PROTEIN 1"/>
    <property type="match status" value="1"/>
</dbReference>
<dbReference type="PANTHER" id="PTHR14950">
    <property type="entry name" value="DICER-RELATED"/>
    <property type="match status" value="1"/>
</dbReference>
<feature type="domain" description="RNase III" evidence="19">
    <location>
        <begin position="1269"/>
        <end position="1432"/>
    </location>
</feature>
<dbReference type="SUPFAM" id="SSF52540">
    <property type="entry name" value="P-loop containing nucleoside triphosphate hydrolases"/>
    <property type="match status" value="1"/>
</dbReference>
<dbReference type="PROSITE" id="PS00517">
    <property type="entry name" value="RNASE_3_1"/>
    <property type="match status" value="2"/>
</dbReference>
<dbReference type="SMART" id="SM00535">
    <property type="entry name" value="RIBOc"/>
    <property type="match status" value="2"/>
</dbReference>
<evidence type="ECO:0000256" key="4">
    <source>
        <dbReference type="ARBA" id="ARBA00022721"/>
    </source>
</evidence>
<dbReference type="InterPro" id="IPR003100">
    <property type="entry name" value="PAZ_dom"/>
</dbReference>
<evidence type="ECO:0000259" key="21">
    <source>
        <dbReference type="PROSITE" id="PS51192"/>
    </source>
</evidence>
<dbReference type="SMART" id="SM00487">
    <property type="entry name" value="DEXDc"/>
    <property type="match status" value="1"/>
</dbReference>
<evidence type="ECO:0000313" key="24">
    <source>
        <dbReference type="EMBL" id="TPX10526.1"/>
    </source>
</evidence>
<feature type="region of interest" description="Disordered" evidence="18">
    <location>
        <begin position="46"/>
        <end position="90"/>
    </location>
</feature>
<feature type="domain" description="Helicase ATP-binding" evidence="21">
    <location>
        <begin position="148"/>
        <end position="328"/>
    </location>
</feature>
<keyword evidence="11" id="KW-0067">ATP-binding</keyword>
<dbReference type="PROSITE" id="PS50821">
    <property type="entry name" value="PAZ"/>
    <property type="match status" value="1"/>
</dbReference>
<evidence type="ECO:0000256" key="5">
    <source>
        <dbReference type="ARBA" id="ARBA00022723"/>
    </source>
</evidence>
<evidence type="ECO:0000256" key="10">
    <source>
        <dbReference type="ARBA" id="ARBA00022833"/>
    </source>
</evidence>
<evidence type="ECO:0000256" key="12">
    <source>
        <dbReference type="ARBA" id="ARBA00022842"/>
    </source>
</evidence>
<dbReference type="Pfam" id="PF24995">
    <property type="entry name" value="DSRM_2"/>
    <property type="match status" value="1"/>
</dbReference>
<accession>A0A507AUY3</accession>
<comment type="cofactor">
    <cofactor evidence="2">
        <name>Mg(2+)</name>
        <dbReference type="ChEBI" id="CHEBI:18420"/>
    </cofactor>
</comment>
<dbReference type="OrthoDB" id="416741at2759"/>
<dbReference type="InterPro" id="IPR006935">
    <property type="entry name" value="Helicase/UvrB_N"/>
</dbReference>
<keyword evidence="9" id="KW-0347">Helicase</keyword>
<dbReference type="GO" id="GO:0051607">
    <property type="term" value="P:defense response to virus"/>
    <property type="evidence" value="ECO:0007669"/>
    <property type="project" value="UniProtKB-KW"/>
</dbReference>
<evidence type="ECO:0000256" key="16">
    <source>
        <dbReference type="ARBA" id="ARBA00035116"/>
    </source>
</evidence>
<dbReference type="InterPro" id="IPR001650">
    <property type="entry name" value="Helicase_C-like"/>
</dbReference>
<dbReference type="InterPro" id="IPR005034">
    <property type="entry name" value="Dicer_dimerisation"/>
</dbReference>
<dbReference type="GO" id="GO:0004525">
    <property type="term" value="F:ribonuclease III activity"/>
    <property type="evidence" value="ECO:0007669"/>
    <property type="project" value="InterPro"/>
</dbReference>
<dbReference type="Pfam" id="PF00636">
    <property type="entry name" value="Ribonuclease_3"/>
    <property type="match status" value="2"/>
</dbReference>
<evidence type="ECO:0000256" key="3">
    <source>
        <dbReference type="ARBA" id="ARBA00020797"/>
    </source>
</evidence>
<dbReference type="InterPro" id="IPR014001">
    <property type="entry name" value="Helicase_ATP-bd"/>
</dbReference>
<evidence type="ECO:0000256" key="2">
    <source>
        <dbReference type="ARBA" id="ARBA00001946"/>
    </source>
</evidence>
<keyword evidence="14" id="KW-0051">Antiviral defense</keyword>
<keyword evidence="4" id="KW-0930">Antiviral protein</keyword>
<dbReference type="GO" id="GO:0050688">
    <property type="term" value="P:regulation of defense response to virus"/>
    <property type="evidence" value="ECO:0007669"/>
    <property type="project" value="UniProtKB-KW"/>
</dbReference>
<reference evidence="24 25" key="1">
    <citation type="submission" date="2019-06" db="EMBL/GenBank/DDBJ databases">
        <title>Draft genome sequence of the filamentous fungus Phialemoniopsis curvata isolated from diesel fuel.</title>
        <authorList>
            <person name="Varaljay V.A."/>
            <person name="Lyon W.J."/>
            <person name="Crouch A.L."/>
            <person name="Drake C.E."/>
            <person name="Hollomon J.M."/>
            <person name="Nadeau L.J."/>
            <person name="Nunn H.S."/>
            <person name="Stevenson B.S."/>
            <person name="Bojanowski C.L."/>
            <person name="Crookes-Goodson W.J."/>
        </authorList>
    </citation>
    <scope>NUCLEOTIDE SEQUENCE [LARGE SCALE GENOMIC DNA]</scope>
    <source>
        <strain evidence="24 25">D216</strain>
    </source>
</reference>
<dbReference type="FunFam" id="1.10.1520.10:FF:000015">
    <property type="entry name" value="Dicer-like protein 1"/>
    <property type="match status" value="1"/>
</dbReference>
<dbReference type="InterPro" id="IPR027417">
    <property type="entry name" value="P-loop_NTPase"/>
</dbReference>
<evidence type="ECO:0000256" key="6">
    <source>
        <dbReference type="ARBA" id="ARBA00022737"/>
    </source>
</evidence>
<keyword evidence="8" id="KW-0378">Hydrolase</keyword>
<evidence type="ECO:0000256" key="1">
    <source>
        <dbReference type="ARBA" id="ARBA00001936"/>
    </source>
</evidence>
<dbReference type="GO" id="GO:0004386">
    <property type="term" value="F:helicase activity"/>
    <property type="evidence" value="ECO:0007669"/>
    <property type="project" value="UniProtKB-KW"/>
</dbReference>
<dbReference type="Pfam" id="PF03368">
    <property type="entry name" value="Dicer_dimer"/>
    <property type="match status" value="1"/>
</dbReference>
<dbReference type="EMBL" id="SKBQ01000057">
    <property type="protein sequence ID" value="TPX10526.1"/>
    <property type="molecule type" value="Genomic_DNA"/>
</dbReference>
<evidence type="ECO:0000256" key="17">
    <source>
        <dbReference type="PROSITE-ProRule" id="PRU00657"/>
    </source>
</evidence>
<feature type="domain" description="Dicer dsRNA-binding fold" evidence="23">
    <location>
        <begin position="666"/>
        <end position="756"/>
    </location>
</feature>
<dbReference type="CDD" id="cd18034">
    <property type="entry name" value="DEXHc_dicer"/>
    <property type="match status" value="1"/>
</dbReference>
<dbReference type="Pfam" id="PF04851">
    <property type="entry name" value="ResIII"/>
    <property type="match status" value="1"/>
</dbReference>
<feature type="compositionally biased region" description="Polar residues" evidence="18">
    <location>
        <begin position="1"/>
        <end position="10"/>
    </location>
</feature>
<feature type="compositionally biased region" description="Acidic residues" evidence="18">
    <location>
        <begin position="1568"/>
        <end position="1577"/>
    </location>
</feature>
<evidence type="ECO:0000256" key="13">
    <source>
        <dbReference type="ARBA" id="ARBA00022884"/>
    </source>
</evidence>
<dbReference type="GO" id="GO:0005737">
    <property type="term" value="C:cytoplasm"/>
    <property type="evidence" value="ECO:0007669"/>
    <property type="project" value="TreeGrafter"/>
</dbReference>
<dbReference type="Gene3D" id="3.30.160.380">
    <property type="entry name" value="Dicer dimerisation domain"/>
    <property type="match status" value="1"/>
</dbReference>
<dbReference type="PROSITE" id="PS51194">
    <property type="entry name" value="HELICASE_CTER"/>
    <property type="match status" value="1"/>
</dbReference>
<name>A0A507AUY3_9PEZI</name>
<dbReference type="SUPFAM" id="SSF69065">
    <property type="entry name" value="RNase III domain-like"/>
    <property type="match status" value="2"/>
</dbReference>
<evidence type="ECO:0000259" key="22">
    <source>
        <dbReference type="PROSITE" id="PS51194"/>
    </source>
</evidence>
<sequence length="1585" mass="178652">MASQILQTIPGQAASPMDGSTKTVGDMNLHNSTQSHPLIEDTISLPTRAGSLPIPNDDDHLSNVDESDSDSDDNRLVQNTPPKPRQISEKKRADYQKFMLFLEENQRNLQPNNRAAVEDPDARSAEWLVRDDKSRRIIESPRDYQIELFERAKDRNVIAVLDTGSGKTLIAVLLLRYIIEQELEARARDRPKRLSFFLVDKVALVFQQHAVLESNLDQPIAKFCGGLTTGLALTDWKKIFAESMVVVCTADILQSCLTHGYLSMGQINLLIFDEAHHAKKNHVYSRIVKEFYIGHPPEGRPKIFGMTASPVDAQGDIRKATLELEGLLHSEIATVADPSLIQKSVCKPKTEKIVHYDRLCPPHFSGLTQKLHSLIGEHSAFERHFEFAKMAYSDLGPWCADRFWELVLTEEETLRFQAKSERDYTTGLQRGSSVDAHVEAVRDARSIIEGHPFPPLNKSHLSSKVKQLYSALSDQFGRPGGSKTKCIVFVERRFTATALADLFHSSRLRVPGLHAAALVGVGFDDGASRNSYRDQVVTLIKFKKGILNCLFATSVAEEGLDIPDCNLIIRYDLYNTMIQYIQSRGRARQENSTYIHMLEAGNASHYSKVHQNQRNEQALRHFCSTVPEERKLRGYNFNMDYFLKKDRKQRQLVIESTGAKLGYKQSLIILAEFVATLPHAPEISLIPEYTVTYSPEGFVGEVLLPAASPIRSAVGKPHSSKQVAKCSAAFEMCYQLLQAKYLTEHLKSVFTKQLPAMRSARLAISSKKKGEYKMRSKPELWSQKGEPKELFATVLILTEPESMEHASRPLILFTRQALPDFAPFRLHFGKGRSSRVAPVAIATPISTDHDVLSLLTTFTLRIFHDVFSKEYEATASDLPFFIAPSAHSHTTAFSPTSDVMSLADWDLLKYVSANPVIPYEGNEPDDFFQQKYVIDLHDGSRKFIVQKLRKDLRPSDPVPDSVPAPANRQWRLGQVKHDILNYSVSLWAKSRARATFRDEQPVVEAKLLPHSRNLLDDQALGNEVREKTCYLILEPLRISALPLDAVAMAYNLPSILHRLEAQMVAVDACKAIGLDIPAGLALEALTKDSDNTDEHDAEQINFQEGMGSNYERLEFLGDAFLKMASTIALYTLIPDKDEFEYHVERMCLVCNKNLFNNALEMHIEEYIRSQAFERRAWYPDLILKRGKSKKPRTSHVLGDKSIADVCEAFIGAAYLTSCQQGNFDLAVRAVTIMVANKNHPMKSYEEYYAAYTKPQWQTAPATATQANLALKIKEQMGYEFQCPRLLRSAFMHPSYPRSYENLPSYQRLEFLGDALLDMATIEHLFRTNPDRDPQWLTEHKMAMVSNQFLGILCAELGFHRHLVSLSAPIQRQVGEWIAEATQAKEEAQDRAEKEGKSREDYPRDYWVQVSQPPKCLPDIVEAYVGALFVDSEYDYGAVTRFFERHVLPFFRDMHMYDTFANKHPVTFAANLLSTRFRCREWRVVVEEVDVPEDDLRSGTVSVFETRVSAGFMVHGQVVGCAVAASGRYAKVAAAKQALAKLEELKEEEFRELTGCDCGNRADGGGGDGQDEGVEGDAMEEHATAI</sequence>